<dbReference type="AlphaFoldDB" id="A0A2Z2NRX4"/>
<proteinExistence type="predicted"/>
<evidence type="ECO:0000313" key="3">
    <source>
        <dbReference type="Proteomes" id="UP000250079"/>
    </source>
</evidence>
<dbReference type="OrthoDB" id="9776053at2"/>
<gene>
    <name evidence="2" type="ORF">IMCC3135_20995</name>
</gene>
<dbReference type="InterPro" id="IPR011990">
    <property type="entry name" value="TPR-like_helical_dom_sf"/>
</dbReference>
<dbReference type="Pfam" id="PF23892">
    <property type="entry name" value="Ig_CycH"/>
    <property type="match status" value="1"/>
</dbReference>
<dbReference type="KEGG" id="gai:IMCC3135_20995"/>
<evidence type="ECO:0000259" key="1">
    <source>
        <dbReference type="Pfam" id="PF23892"/>
    </source>
</evidence>
<sequence>MSVRIFLSGLSVLSLLMVVYHEGQSADSISESSISADIDSEFDSYASREQIKLKKELEKYLKAKPGEFEVQLSQAKVLFDQQQYEEADALIQSTREQFPDQPDLLAYHAEIIASMNNGSFAGKAFDLLGRSLDIDNKHKPSLWMMALVNQQSGNDEAAVILFELLKREIPPDSNSIELIDAAIAFSVTRVDTRSESDAANDMVADVDSTRDNTSVNPELSLYITLDPEISSTFSPDDVVYVYAQAAGESAMPLAVTRRQISDFPTTVKLDDSMAMMPDQSLSSSAMVTVGARASRSGTAMPLAGDWEVKLYEVPVDTSEVIPLNIQYELK</sequence>
<accession>A0A2Z2NRX4</accession>
<dbReference type="SUPFAM" id="SSF48452">
    <property type="entry name" value="TPR-like"/>
    <property type="match status" value="1"/>
</dbReference>
<protein>
    <recommendedName>
        <fullName evidence="1">Cytochrome c-type biogenesis protein H Ig-like domain-containing protein</fullName>
    </recommendedName>
</protein>
<evidence type="ECO:0000313" key="2">
    <source>
        <dbReference type="EMBL" id="ASJ74276.1"/>
    </source>
</evidence>
<keyword evidence="3" id="KW-1185">Reference proteome</keyword>
<dbReference type="EMBL" id="CP018632">
    <property type="protein sequence ID" value="ASJ74276.1"/>
    <property type="molecule type" value="Genomic_DNA"/>
</dbReference>
<dbReference type="Gene3D" id="1.25.40.10">
    <property type="entry name" value="Tetratricopeptide repeat domain"/>
    <property type="match status" value="1"/>
</dbReference>
<dbReference type="Proteomes" id="UP000250079">
    <property type="component" value="Chromosome"/>
</dbReference>
<name>A0A2Z2NRX4_9GAMM</name>
<reference evidence="2 3" key="1">
    <citation type="submission" date="2016-12" db="EMBL/GenBank/DDBJ databases">
        <authorList>
            <person name="Song W.-J."/>
            <person name="Kurnit D.M."/>
        </authorList>
    </citation>
    <scope>NUCLEOTIDE SEQUENCE [LARGE SCALE GENOMIC DNA]</scope>
    <source>
        <strain evidence="2 3">IMCC3135</strain>
    </source>
</reference>
<dbReference type="RefSeq" id="WP_088919327.1">
    <property type="nucleotide sequence ID" value="NZ_CP018632.1"/>
</dbReference>
<organism evidence="2 3">
    <name type="scientific">Granulosicoccus antarcticus IMCC3135</name>
    <dbReference type="NCBI Taxonomy" id="1192854"/>
    <lineage>
        <taxon>Bacteria</taxon>
        <taxon>Pseudomonadati</taxon>
        <taxon>Pseudomonadota</taxon>
        <taxon>Gammaproteobacteria</taxon>
        <taxon>Chromatiales</taxon>
        <taxon>Granulosicoccaceae</taxon>
        <taxon>Granulosicoccus</taxon>
    </lineage>
</organism>
<feature type="domain" description="Cytochrome c-type biogenesis protein H Ig-like" evidence="1">
    <location>
        <begin position="220"/>
        <end position="325"/>
    </location>
</feature>
<dbReference type="InterPro" id="IPR056412">
    <property type="entry name" value="Ig_CycH"/>
</dbReference>